<proteinExistence type="predicted"/>
<feature type="compositionally biased region" description="Low complexity" evidence="1">
    <location>
        <begin position="97"/>
        <end position="108"/>
    </location>
</feature>
<dbReference type="Proteomes" id="UP000237271">
    <property type="component" value="Unassembled WGS sequence"/>
</dbReference>
<reference evidence="2 3" key="1">
    <citation type="journal article" date="2017" name="Genome Biol. Evol.">
        <title>Phytophthora megakarya and P. palmivora, closely related causal agents of cacao black pod rot, underwent increases in genome sizes and gene numbers by different mechanisms.</title>
        <authorList>
            <person name="Ali S.S."/>
            <person name="Shao J."/>
            <person name="Lary D.J."/>
            <person name="Kronmiller B."/>
            <person name="Shen D."/>
            <person name="Strem M.D."/>
            <person name="Amoako-Attah I."/>
            <person name="Akrofi A.Y."/>
            <person name="Begoude B.A."/>
            <person name="Ten Hoopen G.M."/>
            <person name="Coulibaly K."/>
            <person name="Kebe B.I."/>
            <person name="Melnick R.L."/>
            <person name="Guiltinan M.J."/>
            <person name="Tyler B.M."/>
            <person name="Meinhardt L.W."/>
            <person name="Bailey B.A."/>
        </authorList>
    </citation>
    <scope>NUCLEOTIDE SEQUENCE [LARGE SCALE GENOMIC DNA]</scope>
    <source>
        <strain evidence="3">sbr112.9</strain>
    </source>
</reference>
<comment type="caution">
    <text evidence="2">The sequence shown here is derived from an EMBL/GenBank/DDBJ whole genome shotgun (WGS) entry which is preliminary data.</text>
</comment>
<evidence type="ECO:0000313" key="3">
    <source>
        <dbReference type="Proteomes" id="UP000237271"/>
    </source>
</evidence>
<accession>A0A2P4WWX8</accession>
<keyword evidence="3" id="KW-1185">Reference proteome</keyword>
<dbReference type="EMBL" id="NCKW01020506">
    <property type="protein sequence ID" value="POM57791.1"/>
    <property type="molecule type" value="Genomic_DNA"/>
</dbReference>
<name>A0A2P4WWX8_9STRA</name>
<feature type="compositionally biased region" description="Polar residues" evidence="1">
    <location>
        <begin position="60"/>
        <end position="69"/>
    </location>
</feature>
<sequence length="108" mass="12140">MRWRLVGIPKAENIALKMILKEVNGVPGGVKYAPPTRQDRVIREGRDKTCFQIWHENLKNGNDIPSSVLQGHKLRDRPPAQRSNKRRRRLVSDNAARRSGSASGSGSE</sequence>
<dbReference type="AlphaFoldDB" id="A0A2P4WWX8"/>
<organism evidence="2 3">
    <name type="scientific">Phytophthora palmivora</name>
    <dbReference type="NCBI Taxonomy" id="4796"/>
    <lineage>
        <taxon>Eukaryota</taxon>
        <taxon>Sar</taxon>
        <taxon>Stramenopiles</taxon>
        <taxon>Oomycota</taxon>
        <taxon>Peronosporomycetes</taxon>
        <taxon>Peronosporales</taxon>
        <taxon>Peronosporaceae</taxon>
        <taxon>Phytophthora</taxon>
    </lineage>
</organism>
<feature type="region of interest" description="Disordered" evidence="1">
    <location>
        <begin position="60"/>
        <end position="108"/>
    </location>
</feature>
<protein>
    <submittedName>
        <fullName evidence="2">Uncharacterized protein</fullName>
    </submittedName>
</protein>
<evidence type="ECO:0000313" key="2">
    <source>
        <dbReference type="EMBL" id="POM57791.1"/>
    </source>
</evidence>
<evidence type="ECO:0000256" key="1">
    <source>
        <dbReference type="SAM" id="MobiDB-lite"/>
    </source>
</evidence>
<dbReference type="OrthoDB" id="129125at2759"/>
<gene>
    <name evidence="2" type="ORF">PHPALM_37653</name>
</gene>